<dbReference type="KEGG" id="yli:2905827"/>
<feature type="domain" description="Cytochrome c oxidase assembly factor 3 mitochondrial coiled-coil" evidence="11">
    <location>
        <begin position="42"/>
        <end position="82"/>
    </location>
</feature>
<dbReference type="PANTHER" id="PTHR15642">
    <property type="entry name" value="CYTOCHROME C OXIDASE ASSEMBLY FACTOR 3, MITOCHONDRIAL"/>
    <property type="match status" value="1"/>
</dbReference>
<dbReference type="GO" id="GO:0033617">
    <property type="term" value="P:mitochondrial respiratory chain complex IV assembly"/>
    <property type="evidence" value="ECO:0007669"/>
    <property type="project" value="UniProtKB-UniRule"/>
</dbReference>
<name>A0A1D8N3R0_YARLL</name>
<comment type="subunit">
    <text evidence="4 9">Component of 250-400 kDa complexes called cytochrome oxidase assembly intermediates or COA complexes.</text>
</comment>
<comment type="function">
    <text evidence="1 9">Required for assembly of cytochrome c oxidase (complex IV).</text>
</comment>
<dbReference type="EMBL" id="CP017553">
    <property type="protein sequence ID" value="AOW00274.1"/>
    <property type="molecule type" value="Genomic_DNA"/>
</dbReference>
<evidence type="ECO:0000256" key="2">
    <source>
        <dbReference type="ARBA" id="ARBA00004434"/>
    </source>
</evidence>
<evidence type="ECO:0000313" key="15">
    <source>
        <dbReference type="Proteomes" id="UP000256601"/>
    </source>
</evidence>
<dbReference type="Pfam" id="PF09813">
    <property type="entry name" value="Coa3_cc"/>
    <property type="match status" value="1"/>
</dbReference>
<evidence type="ECO:0000256" key="6">
    <source>
        <dbReference type="ARBA" id="ARBA00022989"/>
    </source>
</evidence>
<evidence type="ECO:0000256" key="4">
    <source>
        <dbReference type="ARBA" id="ARBA00011351"/>
    </source>
</evidence>
<keyword evidence="8 9" id="KW-0472">Membrane</keyword>
<keyword evidence="9" id="KW-0999">Mitochondrion inner membrane</keyword>
<reference evidence="13 15" key="2">
    <citation type="submission" date="2018-07" db="EMBL/GenBank/DDBJ databases">
        <title>Draft Genome Assemblies for Five Robust Yarrowia lipolytica Strains Exhibiting High Lipid Production and Pentose Sugar Utilization and Sugar Alcohol Secretion from Undetoxified Lignocellulosic Biomass Hydrolysates.</title>
        <authorList>
            <consortium name="DOE Joint Genome Institute"/>
            <person name="Walker C."/>
            <person name="Ryu S."/>
            <person name="Na H."/>
            <person name="Zane M."/>
            <person name="LaButti K."/>
            <person name="Lipzen A."/>
            <person name="Haridas S."/>
            <person name="Barry K."/>
            <person name="Grigoriev I.V."/>
            <person name="Quarterman J."/>
            <person name="Slininger P."/>
            <person name="Dien B."/>
            <person name="Trinh C.T."/>
        </authorList>
    </citation>
    <scope>NUCLEOTIDE SEQUENCE [LARGE SCALE GENOMIC DNA]</scope>
    <source>
        <strain evidence="13 15">YB392</strain>
    </source>
</reference>
<feature type="region of interest" description="Disordered" evidence="10">
    <location>
        <begin position="84"/>
        <end position="106"/>
    </location>
</feature>
<feature type="compositionally biased region" description="Basic and acidic residues" evidence="10">
    <location>
        <begin position="91"/>
        <end position="106"/>
    </location>
</feature>
<dbReference type="GO" id="GO:0005743">
    <property type="term" value="C:mitochondrial inner membrane"/>
    <property type="evidence" value="ECO:0007669"/>
    <property type="project" value="UniProtKB-SubCell"/>
</dbReference>
<gene>
    <name evidence="13" type="ORF">B0I71DRAFT_133167</name>
    <name evidence="12" type="ORF">YALI1_A05220g</name>
</gene>
<evidence type="ECO:0000313" key="12">
    <source>
        <dbReference type="EMBL" id="AOW00274.1"/>
    </source>
</evidence>
<dbReference type="VEuPathDB" id="FungiDB:YALI0_A05137g"/>
<dbReference type="SMR" id="A0A1D8N3R0"/>
<dbReference type="AlphaFoldDB" id="A0A1D8N3R0"/>
<dbReference type="eggNOG" id="ENOG502S440">
    <property type="taxonomic scope" value="Eukaryota"/>
</dbReference>
<dbReference type="OMA" id="NPKTHEM"/>
<proteinExistence type="inferred from homology"/>
<protein>
    <recommendedName>
        <fullName evidence="9">Cytochrome c oxidase assembly factor 3</fullName>
    </recommendedName>
</protein>
<keyword evidence="7 9" id="KW-0496">Mitochondrion</keyword>
<evidence type="ECO:0000256" key="5">
    <source>
        <dbReference type="ARBA" id="ARBA00022692"/>
    </source>
</evidence>
<dbReference type="PANTHER" id="PTHR15642:SF3">
    <property type="entry name" value="CYTOCHROME C OXIDASE ASSEMBLY FACTOR 3 HOMOLOG, MITOCHONDRIAL"/>
    <property type="match status" value="1"/>
</dbReference>
<evidence type="ECO:0000313" key="13">
    <source>
        <dbReference type="EMBL" id="RDW25118.1"/>
    </source>
</evidence>
<comment type="similarity">
    <text evidence="3 9">Belongs to the COA3 family.</text>
</comment>
<dbReference type="Proteomes" id="UP000182444">
    <property type="component" value="Chromosome 1A"/>
</dbReference>
<organism evidence="12 14">
    <name type="scientific">Yarrowia lipolytica</name>
    <name type="common">Candida lipolytica</name>
    <dbReference type="NCBI Taxonomy" id="4952"/>
    <lineage>
        <taxon>Eukaryota</taxon>
        <taxon>Fungi</taxon>
        <taxon>Dikarya</taxon>
        <taxon>Ascomycota</taxon>
        <taxon>Saccharomycotina</taxon>
        <taxon>Dipodascomycetes</taxon>
        <taxon>Dipodascales</taxon>
        <taxon>Dipodascales incertae sedis</taxon>
        <taxon>Yarrowia</taxon>
    </lineage>
</organism>
<feature type="transmembrane region" description="Helical" evidence="9">
    <location>
        <begin position="54"/>
        <end position="73"/>
    </location>
</feature>
<keyword evidence="5 9" id="KW-0812">Transmembrane</keyword>
<dbReference type="Proteomes" id="UP000256601">
    <property type="component" value="Unassembled WGS sequence"/>
</dbReference>
<reference evidence="12 14" key="1">
    <citation type="journal article" date="2016" name="PLoS ONE">
        <title>Sequence Assembly of Yarrowia lipolytica Strain W29/CLIB89 Shows Transposable Element Diversity.</title>
        <authorList>
            <person name="Magnan C."/>
            <person name="Yu J."/>
            <person name="Chang I."/>
            <person name="Jahn E."/>
            <person name="Kanomata Y."/>
            <person name="Wu J."/>
            <person name="Zeller M."/>
            <person name="Oakes M."/>
            <person name="Baldi P."/>
            <person name="Sandmeyer S."/>
        </authorList>
    </citation>
    <scope>NUCLEOTIDE SEQUENCE [LARGE SCALE GENOMIC DNA]</scope>
    <source>
        <strain evidence="12">CLIB89</strain>
        <strain evidence="14">CLIB89(W29)</strain>
    </source>
</reference>
<dbReference type="InterPro" id="IPR018628">
    <property type="entry name" value="Coa3_CC"/>
</dbReference>
<keyword evidence="6 9" id="KW-1133">Transmembrane helix</keyword>
<dbReference type="InterPro" id="IPR041752">
    <property type="entry name" value="Coa3"/>
</dbReference>
<evidence type="ECO:0000313" key="14">
    <source>
        <dbReference type="Proteomes" id="UP000182444"/>
    </source>
</evidence>
<evidence type="ECO:0000256" key="7">
    <source>
        <dbReference type="ARBA" id="ARBA00023128"/>
    </source>
</evidence>
<dbReference type="GeneID" id="2905827"/>
<sequence length="106" mass="11965">MSQDPHNGKGTFEVHKQPQPGLKVFRKGKYIDPKTFQMSPALIRARRPFFVRNMLALAGLTGFVAGIYGYTMYSLRTDDFGDVPIPPLDPEEIKKLQSKYSDDSKA</sequence>
<dbReference type="RefSeq" id="XP_499774.1">
    <property type="nucleotide sequence ID" value="XM_499774.1"/>
</dbReference>
<evidence type="ECO:0000259" key="11">
    <source>
        <dbReference type="Pfam" id="PF09813"/>
    </source>
</evidence>
<dbReference type="EMBL" id="KZ859012">
    <property type="protein sequence ID" value="RDW25118.1"/>
    <property type="molecule type" value="Genomic_DNA"/>
</dbReference>
<evidence type="ECO:0000256" key="3">
    <source>
        <dbReference type="ARBA" id="ARBA00007035"/>
    </source>
</evidence>
<dbReference type="VEuPathDB" id="FungiDB:YALI1_A05220g"/>
<evidence type="ECO:0000256" key="9">
    <source>
        <dbReference type="RuleBase" id="RU367056"/>
    </source>
</evidence>
<dbReference type="OrthoDB" id="10018333at2759"/>
<evidence type="ECO:0000256" key="8">
    <source>
        <dbReference type="ARBA" id="ARBA00023136"/>
    </source>
</evidence>
<comment type="subcellular location">
    <subcellularLocation>
        <location evidence="2">Mitochondrion inner membrane</location>
        <topology evidence="2">Single-pass membrane protein</topology>
    </subcellularLocation>
</comment>
<evidence type="ECO:0000256" key="10">
    <source>
        <dbReference type="SAM" id="MobiDB-lite"/>
    </source>
</evidence>
<accession>A0A1D8N3R0</accession>
<evidence type="ECO:0000256" key="1">
    <source>
        <dbReference type="ARBA" id="ARBA00003064"/>
    </source>
</evidence>